<accession>A0A1T5B9G4</accession>
<keyword evidence="1" id="KW-1133">Transmembrane helix</keyword>
<organism evidence="3 4">
    <name type="scientific">Dyadobacter psychrophilus</name>
    <dbReference type="NCBI Taxonomy" id="651661"/>
    <lineage>
        <taxon>Bacteria</taxon>
        <taxon>Pseudomonadati</taxon>
        <taxon>Bacteroidota</taxon>
        <taxon>Cytophagia</taxon>
        <taxon>Cytophagales</taxon>
        <taxon>Spirosomataceae</taxon>
        <taxon>Dyadobacter</taxon>
    </lineage>
</organism>
<dbReference type="Proteomes" id="UP000190897">
    <property type="component" value="Unassembled WGS sequence"/>
</dbReference>
<feature type="transmembrane region" description="Helical" evidence="1">
    <location>
        <begin position="51"/>
        <end position="73"/>
    </location>
</feature>
<dbReference type="GO" id="GO:0016747">
    <property type="term" value="F:acyltransferase activity, transferring groups other than amino-acyl groups"/>
    <property type="evidence" value="ECO:0007669"/>
    <property type="project" value="InterPro"/>
</dbReference>
<feature type="domain" description="Acyltransferase 3" evidence="2">
    <location>
        <begin position="17"/>
        <end position="354"/>
    </location>
</feature>
<dbReference type="PANTHER" id="PTHR23028">
    <property type="entry name" value="ACETYLTRANSFERASE"/>
    <property type="match status" value="1"/>
</dbReference>
<evidence type="ECO:0000256" key="1">
    <source>
        <dbReference type="SAM" id="Phobius"/>
    </source>
</evidence>
<feature type="transmembrane region" description="Helical" evidence="1">
    <location>
        <begin position="140"/>
        <end position="162"/>
    </location>
</feature>
<gene>
    <name evidence="3" type="ORF">SAMN05660293_00167</name>
</gene>
<evidence type="ECO:0000313" key="4">
    <source>
        <dbReference type="Proteomes" id="UP000190897"/>
    </source>
</evidence>
<feature type="transmembrane region" description="Helical" evidence="1">
    <location>
        <begin position="242"/>
        <end position="261"/>
    </location>
</feature>
<dbReference type="EMBL" id="FUZA01000001">
    <property type="protein sequence ID" value="SKB43876.1"/>
    <property type="molecule type" value="Genomic_DNA"/>
</dbReference>
<keyword evidence="1" id="KW-0812">Transmembrane</keyword>
<dbReference type="InterPro" id="IPR050879">
    <property type="entry name" value="Acyltransferase_3"/>
</dbReference>
<name>A0A1T5B9G4_9BACT</name>
<sequence length="375" mass="43382">MNQETKPVSNPFESKINSIQVLRAAAALTVTIYHLKDVIGKNEPFKQELDYFFNSGPSGVALFFVISGFIMVYITKHSTFSLLSVYKFMARRFIRIWPTYAIITLIYFLFQSRIGLQPGAVKSVILSLLFIPVTHTDPPFYGYAFLPVGWTLNYEIYFYGLVAISMFFSRFRWYAFFVIIIITLIILPLTLGYFTLETQRTADYGNGYLNMITNPIIWNFVYGVIIGLIYTNEKLFPIFASVFAKVWLVFMFVTLALWQYWSGFFGGLGPSQWGLGSSLLFTAFIFYNARRPINFPDWLVKIGDMSFSVYLAHLPIVVILGHFFKRLGYPVYSTGTSMFFLSLFMTMVVSYLSYQFLELKLSSYLKQLLPFMKKR</sequence>
<feature type="transmembrane region" description="Helical" evidence="1">
    <location>
        <begin position="93"/>
        <end position="110"/>
    </location>
</feature>
<feature type="transmembrane region" description="Helical" evidence="1">
    <location>
        <begin position="302"/>
        <end position="324"/>
    </location>
</feature>
<feature type="transmembrane region" description="Helical" evidence="1">
    <location>
        <begin position="208"/>
        <end position="230"/>
    </location>
</feature>
<dbReference type="GO" id="GO:0016020">
    <property type="term" value="C:membrane"/>
    <property type="evidence" value="ECO:0007669"/>
    <property type="project" value="TreeGrafter"/>
</dbReference>
<dbReference type="STRING" id="651661.SAMN05660293_00167"/>
<dbReference type="AlphaFoldDB" id="A0A1T5B9G4"/>
<keyword evidence="4" id="KW-1185">Reference proteome</keyword>
<dbReference type="Pfam" id="PF01757">
    <property type="entry name" value="Acyl_transf_3"/>
    <property type="match status" value="1"/>
</dbReference>
<feature type="transmembrane region" description="Helical" evidence="1">
    <location>
        <begin position="174"/>
        <end position="196"/>
    </location>
</feature>
<dbReference type="GO" id="GO:0000271">
    <property type="term" value="P:polysaccharide biosynthetic process"/>
    <property type="evidence" value="ECO:0007669"/>
    <property type="project" value="TreeGrafter"/>
</dbReference>
<evidence type="ECO:0000259" key="2">
    <source>
        <dbReference type="Pfam" id="PF01757"/>
    </source>
</evidence>
<reference evidence="4" key="1">
    <citation type="submission" date="2017-02" db="EMBL/GenBank/DDBJ databases">
        <authorList>
            <person name="Varghese N."/>
            <person name="Submissions S."/>
        </authorList>
    </citation>
    <scope>NUCLEOTIDE SEQUENCE [LARGE SCALE GENOMIC DNA]</scope>
    <source>
        <strain evidence="4">DSM 22270</strain>
    </source>
</reference>
<dbReference type="PANTHER" id="PTHR23028:SF131">
    <property type="entry name" value="BLR2367 PROTEIN"/>
    <property type="match status" value="1"/>
</dbReference>
<dbReference type="InterPro" id="IPR002656">
    <property type="entry name" value="Acyl_transf_3_dom"/>
</dbReference>
<proteinExistence type="predicted"/>
<feature type="transmembrane region" description="Helical" evidence="1">
    <location>
        <begin position="336"/>
        <end position="357"/>
    </location>
</feature>
<feature type="transmembrane region" description="Helical" evidence="1">
    <location>
        <begin position="273"/>
        <end position="290"/>
    </location>
</feature>
<dbReference type="OrthoDB" id="290051at2"/>
<protein>
    <recommendedName>
        <fullName evidence="2">Acyltransferase 3 domain-containing protein</fullName>
    </recommendedName>
</protein>
<evidence type="ECO:0000313" key="3">
    <source>
        <dbReference type="EMBL" id="SKB43876.1"/>
    </source>
</evidence>
<dbReference type="RefSeq" id="WP_082212783.1">
    <property type="nucleotide sequence ID" value="NZ_FUZA01000001.1"/>
</dbReference>
<keyword evidence="1" id="KW-0472">Membrane</keyword>